<accession>A0ABT3HNP8</accession>
<proteinExistence type="predicted"/>
<dbReference type="RefSeq" id="WP_264743347.1">
    <property type="nucleotide sequence ID" value="NZ_JAPDHV010000003.1"/>
</dbReference>
<sequence length="137" mass="15585">MKKILQALILFTFSCLILSCTNYYTVLLTEGTKVYSSSDSSNLITEIPKDTQVFLSSKSNKKNYKKIKWGNYSGWAYNPIYSSYNDYTKSTKTTNSSNYNYKSENVGSGGTVHVKGYYRSNGTYVKPHTRSSPSRRK</sequence>
<dbReference type="EMBL" id="JAPDHV010000003">
    <property type="protein sequence ID" value="MCW3161406.1"/>
    <property type="molecule type" value="Genomic_DNA"/>
</dbReference>
<evidence type="ECO:0000313" key="2">
    <source>
        <dbReference type="Proteomes" id="UP001163719"/>
    </source>
</evidence>
<comment type="caution">
    <text evidence="1">The sequence shown here is derived from an EMBL/GenBank/DDBJ whole genome shotgun (WGS) entry which is preliminary data.</text>
</comment>
<dbReference type="PROSITE" id="PS51257">
    <property type="entry name" value="PROKAR_LIPOPROTEIN"/>
    <property type="match status" value="1"/>
</dbReference>
<protein>
    <recommendedName>
        <fullName evidence="3">SH3 domain-containing protein</fullName>
    </recommendedName>
</protein>
<name>A0ABT3HNP8_9FLAO</name>
<reference evidence="1" key="1">
    <citation type="submission" date="2022-10" db="EMBL/GenBank/DDBJ databases">
        <title>Chryseobacterium babae sp. nov. isolated from the gut of the beetle Oryctes rhinoceros, and Chryseobacterium kimseyorum sp. nov., isolated from a stick insect rearing cage.</title>
        <authorList>
            <person name="Shelomi M."/>
            <person name="Han C.-J."/>
            <person name="Chen W.-M."/>
            <person name="Chen H.-K."/>
            <person name="Liaw S.-J."/>
            <person name="Muhle E."/>
            <person name="Clermont D."/>
        </authorList>
    </citation>
    <scope>NUCLEOTIDE SEQUENCE</scope>
    <source>
        <strain evidence="1">WLa1L2M3</strain>
    </source>
</reference>
<dbReference type="Proteomes" id="UP001163719">
    <property type="component" value="Unassembled WGS sequence"/>
</dbReference>
<organism evidence="1 2">
    <name type="scientific">Chryseobacterium oryctis</name>
    <dbReference type="NCBI Taxonomy" id="2952618"/>
    <lineage>
        <taxon>Bacteria</taxon>
        <taxon>Pseudomonadati</taxon>
        <taxon>Bacteroidota</taxon>
        <taxon>Flavobacteriia</taxon>
        <taxon>Flavobacteriales</taxon>
        <taxon>Weeksellaceae</taxon>
        <taxon>Chryseobacterium group</taxon>
        <taxon>Chryseobacterium</taxon>
    </lineage>
</organism>
<gene>
    <name evidence="1" type="ORF">OH806_09045</name>
</gene>
<evidence type="ECO:0000313" key="1">
    <source>
        <dbReference type="EMBL" id="MCW3161406.1"/>
    </source>
</evidence>
<keyword evidence="2" id="KW-1185">Reference proteome</keyword>
<evidence type="ECO:0008006" key="3">
    <source>
        <dbReference type="Google" id="ProtNLM"/>
    </source>
</evidence>